<comment type="caution">
    <text evidence="2">The sequence shown here is derived from an EMBL/GenBank/DDBJ whole genome shotgun (WGS) entry which is preliminary data.</text>
</comment>
<dbReference type="GO" id="GO:0016740">
    <property type="term" value="F:transferase activity"/>
    <property type="evidence" value="ECO:0007669"/>
    <property type="project" value="UniProtKB-KW"/>
</dbReference>
<reference evidence="2" key="1">
    <citation type="submission" date="2020-09" db="EMBL/GenBank/DDBJ databases">
        <title>Genome-Enabled Discovery of Anthraquinone Biosynthesis in Senna tora.</title>
        <authorList>
            <person name="Kang S.-H."/>
            <person name="Pandey R.P."/>
            <person name="Lee C.-M."/>
            <person name="Sim J.-S."/>
            <person name="Jeong J.-T."/>
            <person name="Choi B.-S."/>
            <person name="Jung M."/>
            <person name="Ginzburg D."/>
            <person name="Zhao K."/>
            <person name="Won S.Y."/>
            <person name="Oh T.-J."/>
            <person name="Yu Y."/>
            <person name="Kim N.-H."/>
            <person name="Lee O.R."/>
            <person name="Lee T.-H."/>
            <person name="Bashyal P."/>
            <person name="Kim T.-S."/>
            <person name="Lee W.-H."/>
            <person name="Kawkins C."/>
            <person name="Kim C.-K."/>
            <person name="Kim J.S."/>
            <person name="Ahn B.O."/>
            <person name="Rhee S.Y."/>
            <person name="Sohng J.K."/>
        </authorList>
    </citation>
    <scope>NUCLEOTIDE SEQUENCE</scope>
    <source>
        <tissue evidence="2">Leaf</tissue>
    </source>
</reference>
<dbReference type="PANTHER" id="PTHR46038">
    <property type="entry name" value="EXPRESSED PROTEIN-RELATED"/>
    <property type="match status" value="1"/>
</dbReference>
<dbReference type="EMBL" id="JAAIUW010000006">
    <property type="protein sequence ID" value="KAF7826455.1"/>
    <property type="molecule type" value="Genomic_DNA"/>
</dbReference>
<organism evidence="2 3">
    <name type="scientific">Senna tora</name>
    <dbReference type="NCBI Taxonomy" id="362788"/>
    <lineage>
        <taxon>Eukaryota</taxon>
        <taxon>Viridiplantae</taxon>
        <taxon>Streptophyta</taxon>
        <taxon>Embryophyta</taxon>
        <taxon>Tracheophyta</taxon>
        <taxon>Spermatophyta</taxon>
        <taxon>Magnoliopsida</taxon>
        <taxon>eudicotyledons</taxon>
        <taxon>Gunneridae</taxon>
        <taxon>Pentapetalae</taxon>
        <taxon>rosids</taxon>
        <taxon>fabids</taxon>
        <taxon>Fabales</taxon>
        <taxon>Fabaceae</taxon>
        <taxon>Caesalpinioideae</taxon>
        <taxon>Cassia clade</taxon>
        <taxon>Senna</taxon>
    </lineage>
</organism>
<gene>
    <name evidence="2" type="ORF">G2W53_017619</name>
</gene>
<evidence type="ECO:0000313" key="3">
    <source>
        <dbReference type="Proteomes" id="UP000634136"/>
    </source>
</evidence>
<sequence length="155" mass="17332">MDSIGWIKVRFNVPNTGSWMEPPKVERAINGPVSIEWAMLNTGSCEAGDHDELDAALAKASMGNNHKTVIIKVINKAYAEDLKGDTSMLELFLKSFWVGEDTRSLVDHLVIVAVDRTAYDRCVFLKLNCFRLETDGVDFEGEKVYMSQPLMTSLT</sequence>
<dbReference type="InterPro" id="IPR044821">
    <property type="entry name" value="At1g28695/At4g15970-like"/>
</dbReference>
<keyword evidence="2" id="KW-0808">Transferase</keyword>
<name>A0A834TQN3_9FABA</name>
<dbReference type="Proteomes" id="UP000634136">
    <property type="component" value="Unassembled WGS sequence"/>
</dbReference>
<protein>
    <submittedName>
        <fullName evidence="2">Putative nucleotide-diphospho-sugar transferase</fullName>
    </submittedName>
</protein>
<evidence type="ECO:0000259" key="1">
    <source>
        <dbReference type="Pfam" id="PF03407"/>
    </source>
</evidence>
<dbReference type="PANTHER" id="PTHR46038:SF12">
    <property type="entry name" value="OS03G0731800 PROTEIN"/>
    <property type="match status" value="1"/>
</dbReference>
<proteinExistence type="predicted"/>
<dbReference type="Pfam" id="PF03407">
    <property type="entry name" value="Nucleotid_trans"/>
    <property type="match status" value="1"/>
</dbReference>
<dbReference type="AlphaFoldDB" id="A0A834TQN3"/>
<feature type="domain" description="Nucleotide-diphospho-sugar transferase" evidence="1">
    <location>
        <begin position="105"/>
        <end position="149"/>
    </location>
</feature>
<accession>A0A834TQN3</accession>
<evidence type="ECO:0000313" key="2">
    <source>
        <dbReference type="EMBL" id="KAF7826455.1"/>
    </source>
</evidence>
<keyword evidence="3" id="KW-1185">Reference proteome</keyword>
<dbReference type="InterPro" id="IPR005069">
    <property type="entry name" value="Nucl-diP-sugar_transferase"/>
</dbReference>
<dbReference type="OrthoDB" id="540503at2759"/>